<dbReference type="FunCoup" id="A0A200QA56">
    <property type="interactions" value="115"/>
</dbReference>
<dbReference type="Pfam" id="PF16363">
    <property type="entry name" value="GDP_Man_Dehyd"/>
    <property type="match status" value="1"/>
</dbReference>
<evidence type="ECO:0000313" key="8">
    <source>
        <dbReference type="EMBL" id="OVA07352.1"/>
    </source>
</evidence>
<keyword evidence="9" id="KW-1185">Reference proteome</keyword>
<dbReference type="Proteomes" id="UP000195402">
    <property type="component" value="Unassembled WGS sequence"/>
</dbReference>
<dbReference type="CDD" id="cd05247">
    <property type="entry name" value="UDP_G4E_1_SDR_e"/>
    <property type="match status" value="1"/>
</dbReference>
<dbReference type="GO" id="GO:0006012">
    <property type="term" value="P:galactose metabolic process"/>
    <property type="evidence" value="ECO:0007669"/>
    <property type="project" value="InterPro"/>
</dbReference>
<evidence type="ECO:0000256" key="4">
    <source>
        <dbReference type="ARBA" id="ARBA00023235"/>
    </source>
</evidence>
<accession>A0A200QA56</accession>
<keyword evidence="3" id="KW-0520">NAD</keyword>
<dbReference type="InParanoid" id="A0A200QA56"/>
<evidence type="ECO:0000256" key="1">
    <source>
        <dbReference type="ARBA" id="ARBA00001911"/>
    </source>
</evidence>
<evidence type="ECO:0000256" key="6">
    <source>
        <dbReference type="SAM" id="Phobius"/>
    </source>
</evidence>
<dbReference type="EMBL" id="MVGT01002614">
    <property type="protein sequence ID" value="OVA07352.1"/>
    <property type="molecule type" value="Genomic_DNA"/>
</dbReference>
<keyword evidence="6" id="KW-0472">Membrane</keyword>
<comment type="caution">
    <text evidence="8">The sequence shown here is derived from an EMBL/GenBank/DDBJ whole genome shotgun (WGS) entry which is preliminary data.</text>
</comment>
<keyword evidence="4" id="KW-0413">Isomerase</keyword>
<dbReference type="GO" id="GO:0003978">
    <property type="term" value="F:UDP-glucose 4-epimerase activity"/>
    <property type="evidence" value="ECO:0007669"/>
    <property type="project" value="InterPro"/>
</dbReference>
<protein>
    <submittedName>
        <fullName evidence="8">NAD-dependent epimerase/dehydratase</fullName>
    </submittedName>
</protein>
<dbReference type="Gene3D" id="3.40.50.720">
    <property type="entry name" value="NAD(P)-binding Rossmann-like Domain"/>
    <property type="match status" value="1"/>
</dbReference>
<dbReference type="OMA" id="IAVMEYP"/>
<evidence type="ECO:0000313" key="9">
    <source>
        <dbReference type="Proteomes" id="UP000195402"/>
    </source>
</evidence>
<dbReference type="PANTHER" id="PTHR43725">
    <property type="entry name" value="UDP-GLUCOSE 4-EPIMERASE"/>
    <property type="match status" value="1"/>
</dbReference>
<dbReference type="AlphaFoldDB" id="A0A200QA56"/>
<proteinExistence type="inferred from homology"/>
<comment type="similarity">
    <text evidence="2">Belongs to the NAD(P)-dependent epimerase/dehydratase family.</text>
</comment>
<feature type="transmembrane region" description="Helical" evidence="6">
    <location>
        <begin position="32"/>
        <end position="50"/>
    </location>
</feature>
<reference evidence="8 9" key="1">
    <citation type="journal article" date="2017" name="Mol. Plant">
        <title>The Genome of Medicinal Plant Macleaya cordata Provides New Insights into Benzylisoquinoline Alkaloids Metabolism.</title>
        <authorList>
            <person name="Liu X."/>
            <person name="Liu Y."/>
            <person name="Huang P."/>
            <person name="Ma Y."/>
            <person name="Qing Z."/>
            <person name="Tang Q."/>
            <person name="Cao H."/>
            <person name="Cheng P."/>
            <person name="Zheng Y."/>
            <person name="Yuan Z."/>
            <person name="Zhou Y."/>
            <person name="Liu J."/>
            <person name="Tang Z."/>
            <person name="Zhuo Y."/>
            <person name="Zhang Y."/>
            <person name="Yu L."/>
            <person name="Huang J."/>
            <person name="Yang P."/>
            <person name="Peng Q."/>
            <person name="Zhang J."/>
            <person name="Jiang W."/>
            <person name="Zhang Z."/>
            <person name="Lin K."/>
            <person name="Ro D.K."/>
            <person name="Chen X."/>
            <person name="Xiong X."/>
            <person name="Shang Y."/>
            <person name="Huang S."/>
            <person name="Zeng J."/>
        </authorList>
    </citation>
    <scope>NUCLEOTIDE SEQUENCE [LARGE SCALE GENOMIC DNA]</scope>
    <source>
        <strain evidence="9">cv. BLH2017</strain>
        <tissue evidence="8">Root</tissue>
    </source>
</reference>
<organism evidence="8 9">
    <name type="scientific">Macleaya cordata</name>
    <name type="common">Five-seeded plume-poppy</name>
    <name type="synonym">Bocconia cordata</name>
    <dbReference type="NCBI Taxonomy" id="56857"/>
    <lineage>
        <taxon>Eukaryota</taxon>
        <taxon>Viridiplantae</taxon>
        <taxon>Streptophyta</taxon>
        <taxon>Embryophyta</taxon>
        <taxon>Tracheophyta</taxon>
        <taxon>Spermatophyta</taxon>
        <taxon>Magnoliopsida</taxon>
        <taxon>Ranunculales</taxon>
        <taxon>Papaveraceae</taxon>
        <taxon>Papaveroideae</taxon>
        <taxon>Macleaya</taxon>
    </lineage>
</organism>
<keyword evidence="5" id="KW-0119">Carbohydrate metabolism</keyword>
<dbReference type="OrthoDB" id="9402762at2759"/>
<dbReference type="NCBIfam" id="TIGR01179">
    <property type="entry name" value="galE"/>
    <property type="match status" value="1"/>
</dbReference>
<evidence type="ECO:0000256" key="3">
    <source>
        <dbReference type="ARBA" id="ARBA00023027"/>
    </source>
</evidence>
<evidence type="ECO:0000256" key="2">
    <source>
        <dbReference type="ARBA" id="ARBA00007637"/>
    </source>
</evidence>
<feature type="domain" description="NAD(P)-binding" evidence="7">
    <location>
        <begin position="73"/>
        <end position="388"/>
    </location>
</feature>
<dbReference type="InterPro" id="IPR036291">
    <property type="entry name" value="NAD(P)-bd_dom_sf"/>
</dbReference>
<dbReference type="Gene3D" id="3.90.25.10">
    <property type="entry name" value="UDP-galactose 4-epimerase, domain 1"/>
    <property type="match status" value="1"/>
</dbReference>
<evidence type="ECO:0000256" key="5">
    <source>
        <dbReference type="ARBA" id="ARBA00023277"/>
    </source>
</evidence>
<sequence>MIGSRNRAQPRASRPWSFSGMDYSESKKKRNFIGKIVLAAVLTVLCIYMLKNSSGFSTPSLFSRHEPGVTHVLVTGGAGFIGSHAALRLLKDSYRVTIVDNLSRGNLGAIKVLQEQFPEPGRLQFIYADLGDAKAVNKIFAENAFDAVMHFAAVAYVGESTLEPLRYYHNITSNTLVVLEAMAAHGVNTLIYSSTCATYGEPAKMPITEETPQAPINPYGKAKKMAEDIILDFSKNSDMAVMILRYFNVIGSDPDGRLGEAPRPELREHGRISGACFDAALGIIPGLKVKGTDYNTADGTCIRDYIDVTDLVDAHVKALAKAKPGKVGIYNVGTGKGRSVKEFVDACKKATGVDIKVDFLSRRPGDYAEVYSDPSKINRELNWTAQYTDLQESLQIAWKWQKLHQNGYRSSLTSSF</sequence>
<keyword evidence="6" id="KW-0812">Transmembrane</keyword>
<keyword evidence="6" id="KW-1133">Transmembrane helix</keyword>
<gene>
    <name evidence="8" type="ORF">BVC80_1605g43</name>
</gene>
<dbReference type="InterPro" id="IPR016040">
    <property type="entry name" value="NAD(P)-bd_dom"/>
</dbReference>
<dbReference type="SUPFAM" id="SSF51735">
    <property type="entry name" value="NAD(P)-binding Rossmann-fold domains"/>
    <property type="match status" value="1"/>
</dbReference>
<evidence type="ECO:0000259" key="7">
    <source>
        <dbReference type="Pfam" id="PF16363"/>
    </source>
</evidence>
<dbReference type="STRING" id="56857.A0A200QA56"/>
<dbReference type="PANTHER" id="PTHR43725:SF53">
    <property type="entry name" value="UDP-ARABINOSE 4-EPIMERASE 1"/>
    <property type="match status" value="1"/>
</dbReference>
<name>A0A200QA56_MACCD</name>
<dbReference type="InterPro" id="IPR005886">
    <property type="entry name" value="UDP_G4E"/>
</dbReference>
<comment type="cofactor">
    <cofactor evidence="1">
        <name>NAD(+)</name>
        <dbReference type="ChEBI" id="CHEBI:57540"/>
    </cofactor>
</comment>